<feature type="region of interest" description="Disordered" evidence="1">
    <location>
        <begin position="1"/>
        <end position="21"/>
    </location>
</feature>
<feature type="region of interest" description="Disordered" evidence="1">
    <location>
        <begin position="68"/>
        <end position="92"/>
    </location>
</feature>
<reference evidence="3" key="1">
    <citation type="submission" date="2020-12" db="UniProtKB">
        <authorList>
            <consortium name="WormBaseParasite"/>
        </authorList>
    </citation>
    <scope>IDENTIFICATION</scope>
    <source>
        <strain evidence="3">MHco3</strain>
    </source>
</reference>
<feature type="compositionally biased region" description="Basic and acidic residues" evidence="1">
    <location>
        <begin position="145"/>
        <end position="188"/>
    </location>
</feature>
<dbReference type="OrthoDB" id="10421707at2759"/>
<accession>A0A7I5EEU1</accession>
<keyword evidence="2" id="KW-1185">Reference proteome</keyword>
<evidence type="ECO:0000313" key="2">
    <source>
        <dbReference type="Proteomes" id="UP000025227"/>
    </source>
</evidence>
<dbReference type="OMA" id="HKRSKAG"/>
<dbReference type="Proteomes" id="UP000025227">
    <property type="component" value="Unplaced"/>
</dbReference>
<feature type="compositionally biased region" description="Basic residues" evidence="1">
    <location>
        <begin position="217"/>
        <end position="232"/>
    </location>
</feature>
<sequence length="232" mass="26445">IHNCFSMSNTPNSDTTDPIGMNKESVKLLMPPDVLSPMPFGTDSTNRPEYSFCFPALVRTTFVYTVGKEQEPSTKKTRNGNKKSPSQDVFEKENVEEVFGNLAEVLLTKKPRQGKKSGKQDNSEKNKMEGKFETAKTRKGKKRSHSQDVSEKANLEEKLETKKPRQEKKSDEQDISEKNKMEKFETAKTRKGNKKRFNQDSSEKKKVEEKVETDGHKRSKAGPSKTKKGQRH</sequence>
<dbReference type="WBParaSite" id="HCON_00186900-00001">
    <property type="protein sequence ID" value="HCON_00186900-00001"/>
    <property type="gene ID" value="HCON_00186900"/>
</dbReference>
<evidence type="ECO:0000256" key="1">
    <source>
        <dbReference type="SAM" id="MobiDB-lite"/>
    </source>
</evidence>
<protein>
    <submittedName>
        <fullName evidence="3">SREK1 protein</fullName>
    </submittedName>
</protein>
<proteinExistence type="predicted"/>
<name>A0A7I5EEU1_HAECO</name>
<evidence type="ECO:0000313" key="3">
    <source>
        <dbReference type="WBParaSite" id="HCON_00186900-00001"/>
    </source>
</evidence>
<organism evidence="2 3">
    <name type="scientific">Haemonchus contortus</name>
    <name type="common">Barber pole worm</name>
    <dbReference type="NCBI Taxonomy" id="6289"/>
    <lineage>
        <taxon>Eukaryota</taxon>
        <taxon>Metazoa</taxon>
        <taxon>Ecdysozoa</taxon>
        <taxon>Nematoda</taxon>
        <taxon>Chromadorea</taxon>
        <taxon>Rhabditida</taxon>
        <taxon>Rhabditina</taxon>
        <taxon>Rhabditomorpha</taxon>
        <taxon>Strongyloidea</taxon>
        <taxon>Trichostrongylidae</taxon>
        <taxon>Haemonchus</taxon>
    </lineage>
</organism>
<feature type="compositionally biased region" description="Polar residues" evidence="1">
    <location>
        <begin position="1"/>
        <end position="16"/>
    </location>
</feature>
<feature type="region of interest" description="Disordered" evidence="1">
    <location>
        <begin position="108"/>
        <end position="232"/>
    </location>
</feature>
<dbReference type="AlphaFoldDB" id="A0A7I5EEU1"/>
<feature type="compositionally biased region" description="Basic and acidic residues" evidence="1">
    <location>
        <begin position="118"/>
        <end position="136"/>
    </location>
</feature>
<feature type="compositionally biased region" description="Basic and acidic residues" evidence="1">
    <location>
        <begin position="197"/>
        <end position="216"/>
    </location>
</feature>